<feature type="compositionally biased region" description="Basic and acidic residues" evidence="1">
    <location>
        <begin position="45"/>
        <end position="56"/>
    </location>
</feature>
<gene>
    <name evidence="2" type="ORF">BaRGS_00007217</name>
</gene>
<name>A0ABD0LPK3_9CAEN</name>
<organism evidence="2 3">
    <name type="scientific">Batillaria attramentaria</name>
    <dbReference type="NCBI Taxonomy" id="370345"/>
    <lineage>
        <taxon>Eukaryota</taxon>
        <taxon>Metazoa</taxon>
        <taxon>Spiralia</taxon>
        <taxon>Lophotrochozoa</taxon>
        <taxon>Mollusca</taxon>
        <taxon>Gastropoda</taxon>
        <taxon>Caenogastropoda</taxon>
        <taxon>Sorbeoconcha</taxon>
        <taxon>Cerithioidea</taxon>
        <taxon>Batillariidae</taxon>
        <taxon>Batillaria</taxon>
    </lineage>
</organism>
<evidence type="ECO:0000313" key="3">
    <source>
        <dbReference type="Proteomes" id="UP001519460"/>
    </source>
</evidence>
<dbReference type="AlphaFoldDB" id="A0ABD0LPK3"/>
<feature type="region of interest" description="Disordered" evidence="1">
    <location>
        <begin position="44"/>
        <end position="108"/>
    </location>
</feature>
<evidence type="ECO:0000313" key="2">
    <source>
        <dbReference type="EMBL" id="KAK7501413.1"/>
    </source>
</evidence>
<keyword evidence="3" id="KW-1185">Reference proteome</keyword>
<proteinExistence type="predicted"/>
<accession>A0ABD0LPK3</accession>
<dbReference type="EMBL" id="JACVVK020000031">
    <property type="protein sequence ID" value="KAK7501413.1"/>
    <property type="molecule type" value="Genomic_DNA"/>
</dbReference>
<reference evidence="2 3" key="1">
    <citation type="journal article" date="2023" name="Sci. Data">
        <title>Genome assembly of the Korean intertidal mud-creeper Batillaria attramentaria.</title>
        <authorList>
            <person name="Patra A.K."/>
            <person name="Ho P.T."/>
            <person name="Jun S."/>
            <person name="Lee S.J."/>
            <person name="Kim Y."/>
            <person name="Won Y.J."/>
        </authorList>
    </citation>
    <scope>NUCLEOTIDE SEQUENCE [LARGE SCALE GENOMIC DNA]</scope>
    <source>
        <strain evidence="2">Wonlab-2016</strain>
    </source>
</reference>
<comment type="caution">
    <text evidence="2">The sequence shown here is derived from an EMBL/GenBank/DDBJ whole genome shotgun (WGS) entry which is preliminary data.</text>
</comment>
<feature type="compositionally biased region" description="Basic and acidic residues" evidence="1">
    <location>
        <begin position="98"/>
        <end position="108"/>
    </location>
</feature>
<evidence type="ECO:0000256" key="1">
    <source>
        <dbReference type="SAM" id="MobiDB-lite"/>
    </source>
</evidence>
<dbReference type="Proteomes" id="UP001519460">
    <property type="component" value="Unassembled WGS sequence"/>
</dbReference>
<sequence length="108" mass="11809">MTSLRLEKEIPTKNFHTPHPILEVHEQKALGGVEVSEGKCSLHIHGREQSSEETRHHATPLVPGSETSATKKTSIFHGLAPPSGEIIQDSAREQSGLSDREGRKSPVE</sequence>
<protein>
    <submittedName>
        <fullName evidence="2">Uncharacterized protein</fullName>
    </submittedName>
</protein>